<dbReference type="AlphaFoldDB" id="A0A160IQA4"/>
<organism evidence="8 9">
    <name type="scientific">Fictibacillus phosphorivorans</name>
    <dbReference type="NCBI Taxonomy" id="1221500"/>
    <lineage>
        <taxon>Bacteria</taxon>
        <taxon>Bacillati</taxon>
        <taxon>Bacillota</taxon>
        <taxon>Bacilli</taxon>
        <taxon>Bacillales</taxon>
        <taxon>Fictibacillaceae</taxon>
        <taxon>Fictibacillus</taxon>
    </lineage>
</organism>
<dbReference type="EMBL" id="CP015378">
    <property type="protein sequence ID" value="ANC78648.1"/>
    <property type="molecule type" value="Genomic_DNA"/>
</dbReference>
<evidence type="ECO:0000256" key="2">
    <source>
        <dbReference type="ARBA" id="ARBA00005182"/>
    </source>
</evidence>
<protein>
    <recommendedName>
        <fullName evidence="7">AlgX/AlgJ SGNH hydrolase-like domain-containing protein</fullName>
    </recommendedName>
</protein>
<name>A0A160IQA4_9BACL</name>
<evidence type="ECO:0000256" key="3">
    <source>
        <dbReference type="ARBA" id="ARBA00022679"/>
    </source>
</evidence>
<evidence type="ECO:0000259" key="7">
    <source>
        <dbReference type="Pfam" id="PF16822"/>
    </source>
</evidence>
<accession>A0A160IQA4</accession>
<evidence type="ECO:0000256" key="6">
    <source>
        <dbReference type="ARBA" id="ARBA00022841"/>
    </source>
</evidence>
<dbReference type="Pfam" id="PF16822">
    <property type="entry name" value="ALGX"/>
    <property type="match status" value="1"/>
</dbReference>
<dbReference type="InterPro" id="IPR031811">
    <property type="entry name" value="ALGX/ALGJ_SGNH-like"/>
</dbReference>
<evidence type="ECO:0000256" key="4">
    <source>
        <dbReference type="ARBA" id="ARBA00022729"/>
    </source>
</evidence>
<gene>
    <name evidence="8" type="ORF">ABE65_018340</name>
</gene>
<keyword evidence="9" id="KW-1185">Reference proteome</keyword>
<evidence type="ECO:0000256" key="5">
    <source>
        <dbReference type="ARBA" id="ARBA00022764"/>
    </source>
</evidence>
<sequence length="394" mass="45557">MRKIIGEKVLAVAFVGLISTVGVGMVLAEDTKISELENREMASFPLVEKDDDLLSGEYFGKFETYYNDQVYKREEWLQLYSSFKKEFMKEKEVNGVFLGEDGYLLQAVDKIENLKDEHQQINKFIEYGDSKGLDVYYTMAPTKVMSNKDKLPAFAEDFSQKNMNNFLEGLSPKAEQINLRKTIEKKNQEEQLYFYTDHHWKQKAAFYGYQQVIKELSEKHPEVGEPKKFSDFKVKTYKEPEFYGSAARLSNKAYAEKADQIEIMEPKEGYDGYDVCIKGECGKPFYDLSKQEDKEMYADRYNVYMGGNASQIVVKNEKADNDLKVLVLKDSYANPMIPLLSAHFKEVHVIDLRLNGGNMYDYLDKQDLDMVLFVHNVSSAIQTPNLYTFDGRSK</sequence>
<dbReference type="Proteomes" id="UP000076623">
    <property type="component" value="Chromosome"/>
</dbReference>
<keyword evidence="6" id="KW-0016">Alginate biosynthesis</keyword>
<dbReference type="RefSeq" id="WP_066398146.1">
    <property type="nucleotide sequence ID" value="NZ_CP015378.1"/>
</dbReference>
<proteinExistence type="predicted"/>
<dbReference type="KEGG" id="fpn:ABE65_018340"/>
<comment type="subcellular location">
    <subcellularLocation>
        <location evidence="1">Periplasm</location>
    </subcellularLocation>
</comment>
<feature type="domain" description="AlgX/AlgJ SGNH hydrolase-like" evidence="7">
    <location>
        <begin position="105"/>
        <end position="260"/>
    </location>
</feature>
<keyword evidence="3" id="KW-0808">Transferase</keyword>
<evidence type="ECO:0000256" key="1">
    <source>
        <dbReference type="ARBA" id="ARBA00004418"/>
    </source>
</evidence>
<keyword evidence="5" id="KW-0574">Periplasm</keyword>
<comment type="pathway">
    <text evidence="2">Glycan biosynthesis; alginate biosynthesis.</text>
</comment>
<evidence type="ECO:0000313" key="8">
    <source>
        <dbReference type="EMBL" id="ANC78648.1"/>
    </source>
</evidence>
<evidence type="ECO:0000313" key="9">
    <source>
        <dbReference type="Proteomes" id="UP000076623"/>
    </source>
</evidence>
<keyword evidence="4" id="KW-0732">Signal</keyword>
<dbReference type="STRING" id="1221500.ABE65_018340"/>
<reference evidence="8 9" key="1">
    <citation type="submission" date="2016-04" db="EMBL/GenBank/DDBJ databases">
        <title>Complete genome sequence of Fictibacillus phosphorivorans G25-29, a strain toxic to nematodes.</title>
        <authorList>
            <person name="Zheng Z."/>
        </authorList>
    </citation>
    <scope>NUCLEOTIDE SEQUENCE [LARGE SCALE GENOMIC DNA]</scope>
    <source>
        <strain evidence="8 9">G25-29</strain>
    </source>
</reference>